<sequence length="112" mass="12581">MMNEWPIILCFVPIEAVHLYLPMKIKLTAKGQSGTRTAASKLKDQSVARGANFRRRHIVIPSLYASWAPILEEFLEYFHNLMLKDSSEKEGIGISLWKSPSLSIDGHGNVPS</sequence>
<dbReference type="RefSeq" id="XP_017663521.1">
    <property type="nucleotide sequence ID" value="XM_017808032.1"/>
</dbReference>
<organism evidence="1 2">
    <name type="scientific">Lepidothrix coronata</name>
    <name type="common">blue-crowned manakin</name>
    <dbReference type="NCBI Taxonomy" id="321398"/>
    <lineage>
        <taxon>Eukaryota</taxon>
        <taxon>Metazoa</taxon>
        <taxon>Chordata</taxon>
        <taxon>Craniata</taxon>
        <taxon>Vertebrata</taxon>
        <taxon>Euteleostomi</taxon>
        <taxon>Archelosauria</taxon>
        <taxon>Archosauria</taxon>
        <taxon>Dinosauria</taxon>
        <taxon>Saurischia</taxon>
        <taxon>Theropoda</taxon>
        <taxon>Coelurosauria</taxon>
        <taxon>Aves</taxon>
        <taxon>Neognathae</taxon>
        <taxon>Neoaves</taxon>
        <taxon>Telluraves</taxon>
        <taxon>Australaves</taxon>
        <taxon>Passeriformes</taxon>
        <taxon>Pipridae</taxon>
        <taxon>Lepidothrix</taxon>
    </lineage>
</organism>
<reference evidence="2 3" key="1">
    <citation type="submission" date="2025-04" db="UniProtKB">
        <authorList>
            <consortium name="RefSeq"/>
        </authorList>
    </citation>
    <scope>IDENTIFICATION</scope>
</reference>
<accession>A0A6J0GP36</accession>
<dbReference type="Proteomes" id="UP000504624">
    <property type="component" value="Unplaced"/>
</dbReference>
<evidence type="ECO:0000313" key="2">
    <source>
        <dbReference type="RefSeq" id="XP_017663519.1"/>
    </source>
</evidence>
<protein>
    <submittedName>
        <fullName evidence="2 3">Uncharacterized protein LOC108493986 isoform X5</fullName>
    </submittedName>
</protein>
<dbReference type="GeneID" id="108493986"/>
<evidence type="ECO:0000313" key="3">
    <source>
        <dbReference type="RefSeq" id="XP_017663521.1"/>
    </source>
</evidence>
<proteinExistence type="predicted"/>
<name>A0A6J0GP36_9PASS</name>
<keyword evidence="1" id="KW-1185">Reference proteome</keyword>
<evidence type="ECO:0000313" key="1">
    <source>
        <dbReference type="Proteomes" id="UP000504624"/>
    </source>
</evidence>
<evidence type="ECO:0000313" key="4">
    <source>
        <dbReference type="RefSeq" id="XP_017663522.1"/>
    </source>
</evidence>
<dbReference type="AlphaFoldDB" id="A0A6J0GP36"/>
<dbReference type="RefSeq" id="XP_017663519.1">
    <property type="nucleotide sequence ID" value="XM_017808030.1"/>
</dbReference>
<gene>
    <name evidence="2 3 4" type="primary">LOC108493986</name>
</gene>
<dbReference type="RefSeq" id="XP_017663522.1">
    <property type="nucleotide sequence ID" value="XM_017808033.1"/>
</dbReference>